<dbReference type="Proteomes" id="UP000019335">
    <property type="component" value="Chromosome 8"/>
</dbReference>
<organism evidence="1 2">
    <name type="scientific">Nannochloropsis gaditana</name>
    <dbReference type="NCBI Taxonomy" id="72520"/>
    <lineage>
        <taxon>Eukaryota</taxon>
        <taxon>Sar</taxon>
        <taxon>Stramenopiles</taxon>
        <taxon>Ochrophyta</taxon>
        <taxon>Eustigmatophyceae</taxon>
        <taxon>Eustigmatales</taxon>
        <taxon>Monodopsidaceae</taxon>
        <taxon>Nannochloropsis</taxon>
    </lineage>
</organism>
<dbReference type="Gene3D" id="3.40.50.150">
    <property type="entry name" value="Vaccinia Virus protein VP39"/>
    <property type="match status" value="1"/>
</dbReference>
<keyword evidence="1" id="KW-0830">Ubiquinone</keyword>
<evidence type="ECO:0000313" key="1">
    <source>
        <dbReference type="EMBL" id="EWM26519.1"/>
    </source>
</evidence>
<dbReference type="AlphaFoldDB" id="W7U1M3"/>
<gene>
    <name evidence="1" type="ORF">Naga_100398g3</name>
</gene>
<accession>W7U1M3</accession>
<reference evidence="1 2" key="1">
    <citation type="journal article" date="2014" name="Mol. Plant">
        <title>Chromosome Scale Genome Assembly and Transcriptome Profiling of Nannochloropsis gaditana in Nitrogen Depletion.</title>
        <authorList>
            <person name="Corteggiani Carpinelli E."/>
            <person name="Telatin A."/>
            <person name="Vitulo N."/>
            <person name="Forcato C."/>
            <person name="D'Angelo M."/>
            <person name="Schiavon R."/>
            <person name="Vezzi A."/>
            <person name="Giacometti G.M."/>
            <person name="Morosinotto T."/>
            <person name="Valle G."/>
        </authorList>
    </citation>
    <scope>NUCLEOTIDE SEQUENCE [LARGE SCALE GENOMIC DNA]</scope>
    <source>
        <strain evidence="1 2">B-31</strain>
    </source>
</reference>
<dbReference type="SUPFAM" id="SSF53335">
    <property type="entry name" value="S-adenosyl-L-methionine-dependent methyltransferases"/>
    <property type="match status" value="1"/>
</dbReference>
<dbReference type="EMBL" id="AZIL01000622">
    <property type="protein sequence ID" value="EWM26519.1"/>
    <property type="molecule type" value="Genomic_DNA"/>
</dbReference>
<evidence type="ECO:0000313" key="2">
    <source>
        <dbReference type="Proteomes" id="UP000019335"/>
    </source>
</evidence>
<dbReference type="OrthoDB" id="3265906at2759"/>
<dbReference type="GO" id="GO:0032259">
    <property type="term" value="P:methylation"/>
    <property type="evidence" value="ECO:0007669"/>
    <property type="project" value="UniProtKB-KW"/>
</dbReference>
<keyword evidence="1" id="KW-0808">Transferase</keyword>
<sequence length="115" mass="12824">MLVETEEHSKSRGDGKGGRVVLTTINRTVKAYLLAVLGAEYIARIIPRGTHQWKKFLQPQEIARMGADAGLRVEDVTGLIYNPITNTWRLDKNDIDVNFAMCLKGERGQGQRGKA</sequence>
<proteinExistence type="predicted"/>
<protein>
    <submittedName>
        <fullName evidence="1">3-demethylubiquinone-9 3-methyltransferase</fullName>
    </submittedName>
</protein>
<name>W7U1M3_9STRA</name>
<keyword evidence="2" id="KW-1185">Reference proteome</keyword>
<keyword evidence="1" id="KW-0489">Methyltransferase</keyword>
<comment type="caution">
    <text evidence="1">The sequence shown here is derived from an EMBL/GenBank/DDBJ whole genome shotgun (WGS) entry which is preliminary data.</text>
</comment>
<dbReference type="InterPro" id="IPR029063">
    <property type="entry name" value="SAM-dependent_MTases_sf"/>
</dbReference>
<dbReference type="GO" id="GO:0008168">
    <property type="term" value="F:methyltransferase activity"/>
    <property type="evidence" value="ECO:0007669"/>
    <property type="project" value="UniProtKB-KW"/>
</dbReference>